<keyword evidence="1" id="KW-1133">Transmembrane helix</keyword>
<protein>
    <submittedName>
        <fullName evidence="2">Uncharacterized protein</fullName>
    </submittedName>
</protein>
<dbReference type="Proteomes" id="UP000198815">
    <property type="component" value="Unassembled WGS sequence"/>
</dbReference>
<evidence type="ECO:0000256" key="1">
    <source>
        <dbReference type="SAM" id="Phobius"/>
    </source>
</evidence>
<accession>A0A1H9TZ25</accession>
<organism evidence="2 3">
    <name type="scientific">Propionibacterium cyclohexanicum</name>
    <dbReference type="NCBI Taxonomy" id="64702"/>
    <lineage>
        <taxon>Bacteria</taxon>
        <taxon>Bacillati</taxon>
        <taxon>Actinomycetota</taxon>
        <taxon>Actinomycetes</taxon>
        <taxon>Propionibacteriales</taxon>
        <taxon>Propionibacteriaceae</taxon>
        <taxon>Propionibacterium</taxon>
    </lineage>
</organism>
<gene>
    <name evidence="2" type="ORF">SAMN05443377_1333</name>
</gene>
<keyword evidence="1" id="KW-0812">Transmembrane</keyword>
<keyword evidence="3" id="KW-1185">Reference proteome</keyword>
<feature type="transmembrane region" description="Helical" evidence="1">
    <location>
        <begin position="97"/>
        <end position="115"/>
    </location>
</feature>
<reference evidence="2 3" key="1">
    <citation type="submission" date="2016-10" db="EMBL/GenBank/DDBJ databases">
        <authorList>
            <person name="de Groot N.N."/>
        </authorList>
    </citation>
    <scope>NUCLEOTIDE SEQUENCE [LARGE SCALE GENOMIC DNA]</scope>
    <source>
        <strain evidence="2 3">DSM 16859</strain>
    </source>
</reference>
<keyword evidence="1" id="KW-0472">Membrane</keyword>
<dbReference type="EMBL" id="FOGZ01000033">
    <property type="protein sequence ID" value="SES02620.1"/>
    <property type="molecule type" value="Genomic_DNA"/>
</dbReference>
<dbReference type="AlphaFoldDB" id="A0A1H9TZ25"/>
<proteinExistence type="predicted"/>
<dbReference type="OrthoDB" id="4948328at2"/>
<sequence length="133" mass="14020">MEISRRWMGRAASCAAVGLAMWMTLMALRPALVGTTAAQLPLWLTLDAGEFAGLVWISVAASRHSRLFLLASVFTAGLLFCDATFDVASSLDTGDVLLAVTTALLVELPAGVVLLRTALANQMGRPAIAWATT</sequence>
<feature type="transmembrane region" description="Helical" evidence="1">
    <location>
        <begin position="67"/>
        <end position="85"/>
    </location>
</feature>
<evidence type="ECO:0000313" key="3">
    <source>
        <dbReference type="Proteomes" id="UP000198815"/>
    </source>
</evidence>
<feature type="transmembrane region" description="Helical" evidence="1">
    <location>
        <begin position="40"/>
        <end position="60"/>
    </location>
</feature>
<feature type="transmembrane region" description="Helical" evidence="1">
    <location>
        <begin position="7"/>
        <end position="28"/>
    </location>
</feature>
<evidence type="ECO:0000313" key="2">
    <source>
        <dbReference type="EMBL" id="SES02620.1"/>
    </source>
</evidence>
<dbReference type="RefSeq" id="WP_143052910.1">
    <property type="nucleotide sequence ID" value="NZ_FOGZ01000033.1"/>
</dbReference>
<name>A0A1H9TZ25_9ACTN</name>